<feature type="non-terminal residue" evidence="5">
    <location>
        <position position="900"/>
    </location>
</feature>
<keyword evidence="4" id="KW-0472">Membrane</keyword>
<dbReference type="GO" id="GO:0005886">
    <property type="term" value="C:plasma membrane"/>
    <property type="evidence" value="ECO:0007669"/>
    <property type="project" value="TreeGrafter"/>
</dbReference>
<dbReference type="InterPro" id="IPR050541">
    <property type="entry name" value="LRR_TM_domain-containing"/>
</dbReference>
<comment type="caution">
    <text evidence="5">The sequence shown here is derived from an EMBL/GenBank/DDBJ whole genome shotgun (WGS) entry which is preliminary data.</text>
</comment>
<feature type="transmembrane region" description="Helical" evidence="4">
    <location>
        <begin position="36"/>
        <end position="60"/>
    </location>
</feature>
<keyword evidence="3" id="KW-0677">Repeat</keyword>
<dbReference type="SUPFAM" id="SSF52058">
    <property type="entry name" value="L domain-like"/>
    <property type="match status" value="2"/>
</dbReference>
<dbReference type="PANTHER" id="PTHR24369">
    <property type="entry name" value="ANTIGEN BSP, PUTATIVE-RELATED"/>
    <property type="match status" value="1"/>
</dbReference>
<evidence type="ECO:0000313" key="5">
    <source>
        <dbReference type="EMBL" id="CAE7349183.1"/>
    </source>
</evidence>
<dbReference type="PRINTS" id="PR00019">
    <property type="entry name" value="LEURICHRPT"/>
</dbReference>
<dbReference type="InterPro" id="IPR003591">
    <property type="entry name" value="Leu-rich_rpt_typical-subtyp"/>
</dbReference>
<keyword evidence="2" id="KW-0732">Signal</keyword>
<dbReference type="Gene3D" id="3.80.10.10">
    <property type="entry name" value="Ribonuclease Inhibitor"/>
    <property type="match status" value="4"/>
</dbReference>
<dbReference type="PROSITE" id="PS51450">
    <property type="entry name" value="LRR"/>
    <property type="match status" value="4"/>
</dbReference>
<dbReference type="PANTHER" id="PTHR24369:SF210">
    <property type="entry name" value="CHAOPTIN-RELATED"/>
    <property type="match status" value="1"/>
</dbReference>
<sequence length="900" mass="99932">AQGFGLLEEARPPHQLPAPKRLATESESSKVGFRHLFVAMALVRMMALCASAYFCCQYLVRYGPAVQQALPAWILRLLVVKTMPAEQTWSQALSLSAPYGVLVVVFAHDLLRCKPCQEQKKMTLSQLLFERLFGVHGCYHTFKVAALQLLTILLQACGKLRLLAGIVTFAMQQEIKMLSALQLAFWCFWSMLALNALYPTVLFLFPGAAWARYGAAVMDVILDLGYMLSYMILVDAWAAMHRGAEVLGISELDMETSVTGNFGDLSELSFSNSISPAFAFPSDILQFLAVYMSIAHICCACRSLERLKLALHLYIQLPCKFKLERSLGQKQHWDKRTGFGKAHLQSWRFGLAGRCLTLVYSPALLLLLISFLTSHDFYPGHAGDFSCFPCRCSQEHLERWKVTEGSCTLHENGCITSTNYPFLYPKPDTCTIQVHEGNTWHIQVEDFATQDGDDTLSVNGVEYSGVGSYKGPGGIVPRGNIEWRAAAQLHLGVTVEDLPAPGRAAGKLWVGSGAAGLRQPALAVTGFDDIAEDAFDLLGCDLKRLSLTNISMTSLPPKRFRHLACLQALDLGKGHLTNMDDEAFKGLTELRLLSLSENRLFNLSTQLLQPLRHLEQLYLGGKTGDRGQVIVIGNNLLSLPDGAFAQLHRLRVLDLGSNKLHDLSNSTFEGLTSLQELSLPMNRLTELPEGIFQGLSSVQELDLRGNLRSYELGAPSLQKLDLQMTKLAELPERIFVGLSSLQELDLRWNELAELPGTIFQDLSSMQKLDLFGNKLEALPEVIFQDLTSLQKLGLSMNKLEALPQVIFQGLTSLQKLDLSFNKLEALPEVIFQDLSSLQKLDLQKNKLAELPEEIFVGLRSLQELNLCWNELTELPEGIFVGLSSLQKLDLSINKLEALPE</sequence>
<keyword evidence="4" id="KW-1133">Transmembrane helix</keyword>
<gene>
    <name evidence="5" type="primary">Lrrc15</name>
    <name evidence="5" type="ORF">SPIL2461_LOCUS8292</name>
</gene>
<evidence type="ECO:0000256" key="2">
    <source>
        <dbReference type="ARBA" id="ARBA00022729"/>
    </source>
</evidence>
<evidence type="ECO:0000256" key="1">
    <source>
        <dbReference type="ARBA" id="ARBA00022614"/>
    </source>
</evidence>
<dbReference type="Pfam" id="PF13855">
    <property type="entry name" value="LRR_8"/>
    <property type="match status" value="4"/>
</dbReference>
<dbReference type="Proteomes" id="UP000649617">
    <property type="component" value="Unassembled WGS sequence"/>
</dbReference>
<feature type="transmembrane region" description="Helical" evidence="4">
    <location>
        <begin position="351"/>
        <end position="372"/>
    </location>
</feature>
<feature type="non-terminal residue" evidence="5">
    <location>
        <position position="1"/>
    </location>
</feature>
<evidence type="ECO:0000313" key="6">
    <source>
        <dbReference type="Proteomes" id="UP000649617"/>
    </source>
</evidence>
<protein>
    <submittedName>
        <fullName evidence="5">Lrrc15 protein</fullName>
    </submittedName>
</protein>
<dbReference type="SMART" id="SM00369">
    <property type="entry name" value="LRR_TYP"/>
    <property type="match status" value="13"/>
</dbReference>
<keyword evidence="4" id="KW-0812">Transmembrane</keyword>
<keyword evidence="6" id="KW-1185">Reference proteome</keyword>
<proteinExistence type="predicted"/>
<name>A0A812P7Q1_SYMPI</name>
<dbReference type="InterPro" id="IPR032675">
    <property type="entry name" value="LRR_dom_sf"/>
</dbReference>
<evidence type="ECO:0000256" key="3">
    <source>
        <dbReference type="ARBA" id="ARBA00022737"/>
    </source>
</evidence>
<reference evidence="5" key="1">
    <citation type="submission" date="2021-02" db="EMBL/GenBank/DDBJ databases">
        <authorList>
            <person name="Dougan E. K."/>
            <person name="Rhodes N."/>
            <person name="Thang M."/>
            <person name="Chan C."/>
        </authorList>
    </citation>
    <scope>NUCLEOTIDE SEQUENCE</scope>
</reference>
<dbReference type="SMART" id="SM00365">
    <property type="entry name" value="LRR_SD22"/>
    <property type="match status" value="7"/>
</dbReference>
<dbReference type="FunFam" id="3.80.10.10:FF:001164">
    <property type="entry name" value="GH01279p"/>
    <property type="match status" value="1"/>
</dbReference>
<dbReference type="SMART" id="SM00364">
    <property type="entry name" value="LRR_BAC"/>
    <property type="match status" value="9"/>
</dbReference>
<organism evidence="5 6">
    <name type="scientific">Symbiodinium pilosum</name>
    <name type="common">Dinoflagellate</name>
    <dbReference type="NCBI Taxonomy" id="2952"/>
    <lineage>
        <taxon>Eukaryota</taxon>
        <taxon>Sar</taxon>
        <taxon>Alveolata</taxon>
        <taxon>Dinophyceae</taxon>
        <taxon>Suessiales</taxon>
        <taxon>Symbiodiniaceae</taxon>
        <taxon>Symbiodinium</taxon>
    </lineage>
</organism>
<feature type="transmembrane region" description="Helical" evidence="4">
    <location>
        <begin position="183"/>
        <end position="205"/>
    </location>
</feature>
<dbReference type="InterPro" id="IPR001611">
    <property type="entry name" value="Leu-rich_rpt"/>
</dbReference>
<keyword evidence="1" id="KW-0433">Leucine-rich repeat</keyword>
<feature type="transmembrane region" description="Helical" evidence="4">
    <location>
        <begin position="211"/>
        <end position="233"/>
    </location>
</feature>
<evidence type="ECO:0000256" key="4">
    <source>
        <dbReference type="SAM" id="Phobius"/>
    </source>
</evidence>
<dbReference type="OrthoDB" id="7451790at2759"/>
<dbReference type="AlphaFoldDB" id="A0A812P7Q1"/>
<accession>A0A812P7Q1</accession>
<dbReference type="EMBL" id="CAJNIZ010013449">
    <property type="protein sequence ID" value="CAE7349183.1"/>
    <property type="molecule type" value="Genomic_DNA"/>
</dbReference>